<dbReference type="GO" id="GO:0009245">
    <property type="term" value="P:lipid A biosynthetic process"/>
    <property type="evidence" value="ECO:0007669"/>
    <property type="project" value="InterPro"/>
</dbReference>
<dbReference type="Pfam" id="PF07578">
    <property type="entry name" value="LAB_N"/>
    <property type="match status" value="2"/>
</dbReference>
<reference evidence="3" key="1">
    <citation type="submission" date="2020-10" db="EMBL/GenBank/DDBJ databases">
        <authorList>
            <person name="Gilroy R."/>
        </authorList>
    </citation>
    <scope>NUCLEOTIDE SEQUENCE</scope>
    <source>
        <strain evidence="3">17213</strain>
    </source>
</reference>
<organism evidence="3 4">
    <name type="scientific">Candidatus Avisuccinivibrio stercorigallinarum</name>
    <dbReference type="NCBI Taxonomy" id="2840704"/>
    <lineage>
        <taxon>Bacteria</taxon>
        <taxon>Pseudomonadati</taxon>
        <taxon>Pseudomonadota</taxon>
        <taxon>Gammaproteobacteria</taxon>
        <taxon>Aeromonadales</taxon>
        <taxon>Succinivibrionaceae</taxon>
        <taxon>Succinivibrionaceae incertae sedis</taxon>
        <taxon>Candidatus Avisuccinivibrio</taxon>
    </lineage>
</organism>
<keyword evidence="1" id="KW-1133">Transmembrane helix</keyword>
<proteinExistence type="predicted"/>
<dbReference type="InterPro" id="IPR011499">
    <property type="entry name" value="Lipid_A_biosynth_N"/>
</dbReference>
<dbReference type="EMBL" id="JADINH010000111">
    <property type="protein sequence ID" value="MBO8415769.1"/>
    <property type="molecule type" value="Genomic_DNA"/>
</dbReference>
<comment type="caution">
    <text evidence="3">The sequence shown here is derived from an EMBL/GenBank/DDBJ whole genome shotgun (WGS) entry which is preliminary data.</text>
</comment>
<gene>
    <name evidence="3" type="ORF">IAB19_05260</name>
</gene>
<feature type="domain" description="Lipid A biosynthesis N-terminal" evidence="2">
    <location>
        <begin position="10"/>
        <end position="81"/>
    </location>
</feature>
<dbReference type="Gene3D" id="1.20.1280.290">
    <property type="match status" value="1"/>
</dbReference>
<protein>
    <submittedName>
        <fullName evidence="3">Lipid-A-disaccharide synthase N-terminal domain-containing protein</fullName>
    </submittedName>
</protein>
<feature type="transmembrane region" description="Helical" evidence="1">
    <location>
        <begin position="157"/>
        <end position="177"/>
    </location>
</feature>
<evidence type="ECO:0000313" key="3">
    <source>
        <dbReference type="EMBL" id="MBO8415769.1"/>
    </source>
</evidence>
<dbReference type="SMART" id="SM01259">
    <property type="entry name" value="LAB_N"/>
    <property type="match status" value="2"/>
</dbReference>
<feature type="domain" description="Lipid A biosynthesis N-terminal" evidence="2">
    <location>
        <begin position="131"/>
        <end position="202"/>
    </location>
</feature>
<feature type="transmembrane region" description="Helical" evidence="1">
    <location>
        <begin position="40"/>
        <end position="58"/>
    </location>
</feature>
<name>A0A9D9DC94_9GAMM</name>
<evidence type="ECO:0000256" key="1">
    <source>
        <dbReference type="SAM" id="Phobius"/>
    </source>
</evidence>
<feature type="transmembrane region" description="Helical" evidence="1">
    <location>
        <begin position="126"/>
        <end position="145"/>
    </location>
</feature>
<reference evidence="3" key="2">
    <citation type="journal article" date="2021" name="PeerJ">
        <title>Extensive microbial diversity within the chicken gut microbiome revealed by metagenomics and culture.</title>
        <authorList>
            <person name="Gilroy R."/>
            <person name="Ravi A."/>
            <person name="Getino M."/>
            <person name="Pursley I."/>
            <person name="Horton D.L."/>
            <person name="Alikhan N.F."/>
            <person name="Baker D."/>
            <person name="Gharbi K."/>
            <person name="Hall N."/>
            <person name="Watson M."/>
            <person name="Adriaenssens E.M."/>
            <person name="Foster-Nyarko E."/>
            <person name="Jarju S."/>
            <person name="Secka A."/>
            <person name="Antonio M."/>
            <person name="Oren A."/>
            <person name="Chaudhuri R.R."/>
            <person name="La Ragione R."/>
            <person name="Hildebrand F."/>
            <person name="Pallen M.J."/>
        </authorList>
    </citation>
    <scope>NUCLEOTIDE SEQUENCE</scope>
    <source>
        <strain evidence="3">17213</strain>
    </source>
</reference>
<feature type="transmembrane region" description="Helical" evidence="1">
    <location>
        <begin position="88"/>
        <end position="106"/>
    </location>
</feature>
<keyword evidence="1" id="KW-0472">Membrane</keyword>
<dbReference type="Proteomes" id="UP000823631">
    <property type="component" value="Unassembled WGS sequence"/>
</dbReference>
<sequence>MEIITWFTAVGAAAQILFASRMLVQWVLSERARAVVNPALFWWLSLLASLLMSFYGYLRHDLAIMLWQLISYYIYIYNLKLKGQLARLNILITVFLVAAPIVLLVSEWQGPEEFAALFLNDEHIPYELLALGFVGQALFTLRFVYQLYASYRLKVSVLPPAFWVISLIACLMVQVYGVFRLDVVLVFGQAGGLITYTRNIMLYRKARTKQGEAVEPESKTDEKSAAK</sequence>
<feature type="transmembrane region" description="Helical" evidence="1">
    <location>
        <begin position="64"/>
        <end position="81"/>
    </location>
</feature>
<evidence type="ECO:0000313" key="4">
    <source>
        <dbReference type="Proteomes" id="UP000823631"/>
    </source>
</evidence>
<feature type="transmembrane region" description="Helical" evidence="1">
    <location>
        <begin position="6"/>
        <end position="28"/>
    </location>
</feature>
<dbReference type="GO" id="GO:0008915">
    <property type="term" value="F:lipid-A-disaccharide synthase activity"/>
    <property type="evidence" value="ECO:0007669"/>
    <property type="project" value="InterPro"/>
</dbReference>
<dbReference type="GO" id="GO:0016020">
    <property type="term" value="C:membrane"/>
    <property type="evidence" value="ECO:0007669"/>
    <property type="project" value="GOC"/>
</dbReference>
<dbReference type="AlphaFoldDB" id="A0A9D9DC94"/>
<evidence type="ECO:0000259" key="2">
    <source>
        <dbReference type="SMART" id="SM01259"/>
    </source>
</evidence>
<keyword evidence="1" id="KW-0812">Transmembrane</keyword>
<accession>A0A9D9DC94</accession>
<feature type="transmembrane region" description="Helical" evidence="1">
    <location>
        <begin position="183"/>
        <end position="201"/>
    </location>
</feature>